<reference evidence="12" key="1">
    <citation type="submission" date="2023-01" db="EMBL/GenBank/DDBJ databases">
        <title>Genome assembly of the deep-sea coral Lophelia pertusa.</title>
        <authorList>
            <person name="Herrera S."/>
            <person name="Cordes E."/>
        </authorList>
    </citation>
    <scope>NUCLEOTIDE SEQUENCE</scope>
    <source>
        <strain evidence="12">USNM1676648</strain>
        <tissue evidence="12">Polyp</tissue>
    </source>
</reference>
<feature type="non-terminal residue" evidence="12">
    <location>
        <position position="1"/>
    </location>
</feature>
<keyword evidence="8 9" id="KW-0807">Transducer</keyword>
<dbReference type="SUPFAM" id="SSF81321">
    <property type="entry name" value="Family A G protein-coupled receptor-like"/>
    <property type="match status" value="1"/>
</dbReference>
<dbReference type="PANTHER" id="PTHR24249:SF372">
    <property type="entry name" value="G-PROTEIN COUPLED RECEPTORS FAMILY 1 PROFILE DOMAIN-CONTAINING PROTEIN"/>
    <property type="match status" value="1"/>
</dbReference>
<sequence>KFRSVLTLAERVFEMNAALTTPLSPNMNSSTSPFESNGTFTGSSLNYGRLPLMIFDFLLSTTASIANSLLLLTIYKDPHRSLRSPSTNLVINMAVADLMVGFLSGYLILAFDALLFMGKSTNVLRIQNFVSVHLVIGVASVIVGCCNVVAMACDRWLAVSSALNYRTIVTAKRINVLIVLFWIYAVVFTSLLFYPEIPLDIYDLLYCHLHVSLPLFALPLVYWKTFRALGAHTRRMANLGPGNERMNAKTLQGEKKTTKAFVIILCLFYVAFVPYVVAVNVTHFCSVCAVSKGFQDFVKISIRFIILNCSLDPFVYAWRIPKYRRAVRTVLIRYCRFMRRNNVIDQR</sequence>
<feature type="transmembrane region" description="Helical" evidence="10">
    <location>
        <begin position="300"/>
        <end position="318"/>
    </location>
</feature>
<feature type="transmembrane region" description="Helical" evidence="10">
    <location>
        <begin position="260"/>
        <end position="280"/>
    </location>
</feature>
<keyword evidence="6 10" id="KW-0472">Membrane</keyword>
<dbReference type="AlphaFoldDB" id="A0A9W9ZBG2"/>
<dbReference type="PROSITE" id="PS00237">
    <property type="entry name" value="G_PROTEIN_RECEP_F1_1"/>
    <property type="match status" value="1"/>
</dbReference>
<dbReference type="PANTHER" id="PTHR24249">
    <property type="entry name" value="HISTAMINE RECEPTOR-RELATED G-PROTEIN COUPLED RECEPTOR"/>
    <property type="match status" value="1"/>
</dbReference>
<keyword evidence="3 9" id="KW-0812">Transmembrane</keyword>
<evidence type="ECO:0000256" key="5">
    <source>
        <dbReference type="ARBA" id="ARBA00023040"/>
    </source>
</evidence>
<comment type="caution">
    <text evidence="12">The sequence shown here is derived from an EMBL/GenBank/DDBJ whole genome shotgun (WGS) entry which is preliminary data.</text>
</comment>
<evidence type="ECO:0000256" key="6">
    <source>
        <dbReference type="ARBA" id="ARBA00023136"/>
    </source>
</evidence>
<feature type="transmembrane region" description="Helical" evidence="10">
    <location>
        <begin position="52"/>
        <end position="75"/>
    </location>
</feature>
<protein>
    <recommendedName>
        <fullName evidence="11">G-protein coupled receptors family 1 profile domain-containing protein</fullName>
    </recommendedName>
</protein>
<gene>
    <name evidence="12" type="ORF">OS493_031246</name>
</gene>
<evidence type="ECO:0000256" key="2">
    <source>
        <dbReference type="ARBA" id="ARBA00022475"/>
    </source>
</evidence>
<feature type="transmembrane region" description="Helical" evidence="10">
    <location>
        <begin position="129"/>
        <end position="153"/>
    </location>
</feature>
<dbReference type="SMART" id="SM01381">
    <property type="entry name" value="7TM_GPCR_Srsx"/>
    <property type="match status" value="1"/>
</dbReference>
<feature type="transmembrane region" description="Helical" evidence="10">
    <location>
        <begin position="174"/>
        <end position="195"/>
    </location>
</feature>
<keyword evidence="4 10" id="KW-1133">Transmembrane helix</keyword>
<dbReference type="GO" id="GO:0004930">
    <property type="term" value="F:G protein-coupled receptor activity"/>
    <property type="evidence" value="ECO:0007669"/>
    <property type="project" value="UniProtKB-KW"/>
</dbReference>
<dbReference type="CDD" id="cd00637">
    <property type="entry name" value="7tm_classA_rhodopsin-like"/>
    <property type="match status" value="1"/>
</dbReference>
<evidence type="ECO:0000313" key="12">
    <source>
        <dbReference type="EMBL" id="KAJ7376974.1"/>
    </source>
</evidence>
<evidence type="ECO:0000256" key="3">
    <source>
        <dbReference type="ARBA" id="ARBA00022692"/>
    </source>
</evidence>
<comment type="similarity">
    <text evidence="9">Belongs to the G-protein coupled receptor 1 family.</text>
</comment>
<evidence type="ECO:0000313" key="13">
    <source>
        <dbReference type="Proteomes" id="UP001163046"/>
    </source>
</evidence>
<evidence type="ECO:0000256" key="7">
    <source>
        <dbReference type="ARBA" id="ARBA00023170"/>
    </source>
</evidence>
<comment type="subcellular location">
    <subcellularLocation>
        <location evidence="1">Cell membrane</location>
        <topology evidence="1">Multi-pass membrane protein</topology>
    </subcellularLocation>
</comment>
<evidence type="ECO:0000256" key="4">
    <source>
        <dbReference type="ARBA" id="ARBA00022989"/>
    </source>
</evidence>
<keyword evidence="13" id="KW-1185">Reference proteome</keyword>
<feature type="domain" description="G-protein coupled receptors family 1 profile" evidence="11">
    <location>
        <begin position="66"/>
        <end position="316"/>
    </location>
</feature>
<organism evidence="12 13">
    <name type="scientific">Desmophyllum pertusum</name>
    <dbReference type="NCBI Taxonomy" id="174260"/>
    <lineage>
        <taxon>Eukaryota</taxon>
        <taxon>Metazoa</taxon>
        <taxon>Cnidaria</taxon>
        <taxon>Anthozoa</taxon>
        <taxon>Hexacorallia</taxon>
        <taxon>Scleractinia</taxon>
        <taxon>Caryophylliina</taxon>
        <taxon>Caryophylliidae</taxon>
        <taxon>Desmophyllum</taxon>
    </lineage>
</organism>
<evidence type="ECO:0000256" key="10">
    <source>
        <dbReference type="SAM" id="Phobius"/>
    </source>
</evidence>
<dbReference type="OrthoDB" id="5984279at2759"/>
<accession>A0A9W9ZBG2</accession>
<keyword evidence="2" id="KW-1003">Cell membrane</keyword>
<evidence type="ECO:0000256" key="1">
    <source>
        <dbReference type="ARBA" id="ARBA00004651"/>
    </source>
</evidence>
<feature type="transmembrane region" description="Helical" evidence="10">
    <location>
        <begin position="201"/>
        <end position="223"/>
    </location>
</feature>
<keyword evidence="7 9" id="KW-0675">Receptor</keyword>
<evidence type="ECO:0000259" key="11">
    <source>
        <dbReference type="PROSITE" id="PS50262"/>
    </source>
</evidence>
<proteinExistence type="inferred from homology"/>
<dbReference type="PROSITE" id="PS50262">
    <property type="entry name" value="G_PROTEIN_RECEP_F1_2"/>
    <property type="match status" value="1"/>
</dbReference>
<dbReference type="EMBL" id="MU826385">
    <property type="protein sequence ID" value="KAJ7376974.1"/>
    <property type="molecule type" value="Genomic_DNA"/>
</dbReference>
<dbReference type="PRINTS" id="PR00237">
    <property type="entry name" value="GPCRRHODOPSN"/>
</dbReference>
<dbReference type="InterPro" id="IPR050569">
    <property type="entry name" value="TAAR"/>
</dbReference>
<evidence type="ECO:0000256" key="9">
    <source>
        <dbReference type="RuleBase" id="RU000688"/>
    </source>
</evidence>
<dbReference type="InterPro" id="IPR000276">
    <property type="entry name" value="GPCR_Rhodpsn"/>
</dbReference>
<keyword evidence="5 9" id="KW-0297">G-protein coupled receptor</keyword>
<dbReference type="Proteomes" id="UP001163046">
    <property type="component" value="Unassembled WGS sequence"/>
</dbReference>
<feature type="transmembrane region" description="Helical" evidence="10">
    <location>
        <begin position="87"/>
        <end position="109"/>
    </location>
</feature>
<evidence type="ECO:0000256" key="8">
    <source>
        <dbReference type="ARBA" id="ARBA00023224"/>
    </source>
</evidence>
<dbReference type="Pfam" id="PF00001">
    <property type="entry name" value="7tm_1"/>
    <property type="match status" value="2"/>
</dbReference>
<dbReference type="InterPro" id="IPR017452">
    <property type="entry name" value="GPCR_Rhodpsn_7TM"/>
</dbReference>
<dbReference type="GO" id="GO:0005886">
    <property type="term" value="C:plasma membrane"/>
    <property type="evidence" value="ECO:0007669"/>
    <property type="project" value="UniProtKB-SubCell"/>
</dbReference>
<dbReference type="Gene3D" id="1.20.1070.10">
    <property type="entry name" value="Rhodopsin 7-helix transmembrane proteins"/>
    <property type="match status" value="1"/>
</dbReference>
<name>A0A9W9ZBG2_9CNID</name>